<dbReference type="RefSeq" id="WP_168517018.1">
    <property type="nucleotide sequence ID" value="NZ_JAAXLS010000011.1"/>
</dbReference>
<proteinExistence type="predicted"/>
<evidence type="ECO:0000313" key="2">
    <source>
        <dbReference type="Proteomes" id="UP000715441"/>
    </source>
</evidence>
<organism evidence="1 2">
    <name type="scientific">Amycolatopsis acididurans</name>
    <dbReference type="NCBI Taxonomy" id="2724524"/>
    <lineage>
        <taxon>Bacteria</taxon>
        <taxon>Bacillati</taxon>
        <taxon>Actinomycetota</taxon>
        <taxon>Actinomycetes</taxon>
        <taxon>Pseudonocardiales</taxon>
        <taxon>Pseudonocardiaceae</taxon>
        <taxon>Amycolatopsis</taxon>
    </lineage>
</organism>
<sequence length="86" mass="9470">MVNVVGAGLIALVALWILADRIRPWTQNADAARRFVLRELARVRPPGEPSEVPIWAAHPLSEAMITELARLQGFSRWPLATTVMAG</sequence>
<name>A0ABX1J765_9PSEU</name>
<evidence type="ECO:0000313" key="1">
    <source>
        <dbReference type="EMBL" id="NKQ54759.1"/>
    </source>
</evidence>
<accession>A0ABX1J765</accession>
<dbReference type="EMBL" id="JAAXLS010000011">
    <property type="protein sequence ID" value="NKQ54759.1"/>
    <property type="molecule type" value="Genomic_DNA"/>
</dbReference>
<comment type="caution">
    <text evidence="1">The sequence shown here is derived from an EMBL/GenBank/DDBJ whole genome shotgun (WGS) entry which is preliminary data.</text>
</comment>
<reference evidence="1 2" key="1">
    <citation type="submission" date="2020-04" db="EMBL/GenBank/DDBJ databases">
        <title>Novel species.</title>
        <authorList>
            <person name="Teo W.F.A."/>
            <person name="Lipun K."/>
            <person name="Srisuk N."/>
            <person name="Duangmal K."/>
        </authorList>
    </citation>
    <scope>NUCLEOTIDE SEQUENCE [LARGE SCALE GENOMIC DNA]</scope>
    <source>
        <strain evidence="1 2">K13G38</strain>
    </source>
</reference>
<protein>
    <submittedName>
        <fullName evidence="1">Uncharacterized protein</fullName>
    </submittedName>
</protein>
<dbReference type="Proteomes" id="UP000715441">
    <property type="component" value="Unassembled WGS sequence"/>
</dbReference>
<keyword evidence="2" id="KW-1185">Reference proteome</keyword>
<gene>
    <name evidence="1" type="ORF">HFP15_17895</name>
</gene>